<evidence type="ECO:0000256" key="1">
    <source>
        <dbReference type="ARBA" id="ARBA00004123"/>
    </source>
</evidence>
<dbReference type="FunFam" id="3.30.420.40:FF:000122">
    <property type="entry name" value="ARP5 actin-related protein 5 homolog"/>
    <property type="match status" value="1"/>
</dbReference>
<protein>
    <submittedName>
        <fullName evidence="5">Uncharacterized protein</fullName>
    </submittedName>
</protein>
<comment type="subcellular location">
    <subcellularLocation>
        <location evidence="1">Nucleus</location>
    </subcellularLocation>
</comment>
<keyword evidence="4" id="KW-0539">Nucleus</keyword>
<dbReference type="SUPFAM" id="SSF53067">
    <property type="entry name" value="Actin-like ATPase domain"/>
    <property type="match status" value="1"/>
</dbReference>
<keyword evidence="2" id="KW-0805">Transcription regulation</keyword>
<sequence>MEILELKDTKTVPDTFYPYSEDSSIPIIIDNGSYNCRVGWITSQKPLLSFKNLIAKPRKERGKKDGETQVGNDITNIEAVRFQLKTQFDRNVVTHFEVQEQIFDYIFSHLGIDTEGSIDHPVVMTEALLNPNYSRMCKKKILK</sequence>
<evidence type="ECO:0000256" key="3">
    <source>
        <dbReference type="ARBA" id="ARBA00023163"/>
    </source>
</evidence>
<dbReference type="InterPro" id="IPR043129">
    <property type="entry name" value="ATPase_NBD"/>
</dbReference>
<name>A0A1B6DIA0_9HEMI</name>
<dbReference type="EMBL" id="GEDC01011872">
    <property type="protein sequence ID" value="JAS25426.1"/>
    <property type="molecule type" value="Transcribed_RNA"/>
</dbReference>
<gene>
    <name evidence="5" type="ORF">g.11490</name>
</gene>
<dbReference type="Gene3D" id="3.30.420.40">
    <property type="match status" value="1"/>
</dbReference>
<evidence type="ECO:0000313" key="5">
    <source>
        <dbReference type="EMBL" id="JAS25426.1"/>
    </source>
</evidence>
<dbReference type="InterPro" id="IPR004000">
    <property type="entry name" value="Actin"/>
</dbReference>
<dbReference type="Pfam" id="PF00022">
    <property type="entry name" value="Actin"/>
    <property type="match status" value="1"/>
</dbReference>
<organism evidence="5">
    <name type="scientific">Clastoptera arizonana</name>
    <name type="common">Arizona spittle bug</name>
    <dbReference type="NCBI Taxonomy" id="38151"/>
    <lineage>
        <taxon>Eukaryota</taxon>
        <taxon>Metazoa</taxon>
        <taxon>Ecdysozoa</taxon>
        <taxon>Arthropoda</taxon>
        <taxon>Hexapoda</taxon>
        <taxon>Insecta</taxon>
        <taxon>Pterygota</taxon>
        <taxon>Neoptera</taxon>
        <taxon>Paraneoptera</taxon>
        <taxon>Hemiptera</taxon>
        <taxon>Auchenorrhyncha</taxon>
        <taxon>Cercopoidea</taxon>
        <taxon>Clastopteridae</taxon>
        <taxon>Clastoptera</taxon>
    </lineage>
</organism>
<reference evidence="5" key="1">
    <citation type="submission" date="2015-12" db="EMBL/GenBank/DDBJ databases">
        <title>De novo transcriptome assembly of four potential Pierce s Disease insect vectors from Arizona vineyards.</title>
        <authorList>
            <person name="Tassone E.E."/>
        </authorList>
    </citation>
    <scope>NUCLEOTIDE SEQUENCE</scope>
</reference>
<accession>A0A1B6DIA0</accession>
<proteinExistence type="predicted"/>
<dbReference type="GO" id="GO:0005634">
    <property type="term" value="C:nucleus"/>
    <property type="evidence" value="ECO:0007669"/>
    <property type="project" value="UniProtKB-SubCell"/>
</dbReference>
<dbReference type="AlphaFoldDB" id="A0A1B6DIA0"/>
<keyword evidence="3" id="KW-0804">Transcription</keyword>
<evidence type="ECO:0000256" key="2">
    <source>
        <dbReference type="ARBA" id="ARBA00023015"/>
    </source>
</evidence>
<evidence type="ECO:0000256" key="4">
    <source>
        <dbReference type="ARBA" id="ARBA00023242"/>
    </source>
</evidence>